<dbReference type="OrthoDB" id="5674874at2"/>
<sequence length="192" mass="22402">MEHKQQAPALPEKTVPWWMDGKTLADNLKEPHFLANGVMNFWQRIRGWAIWPLEQLDPLSCSARLLTVLAWDRDITQFEGEPSSLFRKRVKFAFINAKDSGETAGFIRIFQRLGVGVVEIDERVPERDWDIITIRLSDSQLSENHELLATLIQHYGRTCRRYEFQVINPVYLHMTASPIDWEHQCQVAVLEE</sequence>
<evidence type="ECO:0000313" key="1">
    <source>
        <dbReference type="EMBL" id="SQD80452.1"/>
    </source>
</evidence>
<dbReference type="EMBL" id="LS483250">
    <property type="protein sequence ID" value="SQD80452.1"/>
    <property type="molecule type" value="Genomic_DNA"/>
</dbReference>
<name>A0A330LW57_9GAMM</name>
<dbReference type="RefSeq" id="WP_112717783.1">
    <property type="nucleotide sequence ID" value="NZ_LS483250.1"/>
</dbReference>
<keyword evidence="2" id="KW-1185">Reference proteome</keyword>
<reference evidence="2" key="1">
    <citation type="submission" date="2018-05" db="EMBL/GenBank/DDBJ databases">
        <authorList>
            <person name="Cea G.-C."/>
            <person name="William W."/>
        </authorList>
    </citation>
    <scope>NUCLEOTIDE SEQUENCE [LARGE SCALE GENOMIC DNA]</scope>
    <source>
        <strain evidence="2">DB21MT 5</strain>
    </source>
</reference>
<gene>
    <name evidence="1" type="ORF">MORIYA_4000</name>
</gene>
<evidence type="ECO:0000313" key="2">
    <source>
        <dbReference type="Proteomes" id="UP000250163"/>
    </source>
</evidence>
<protein>
    <recommendedName>
        <fullName evidence="3">Phage tail protein</fullName>
    </recommendedName>
</protein>
<dbReference type="KEGG" id="mya:MORIYA_4000"/>
<dbReference type="AlphaFoldDB" id="A0A330LW57"/>
<dbReference type="Pfam" id="PF09684">
    <property type="entry name" value="Tail_P2_I"/>
    <property type="match status" value="1"/>
</dbReference>
<organism evidence="1 2">
    <name type="scientific">Moritella yayanosii</name>
    <dbReference type="NCBI Taxonomy" id="69539"/>
    <lineage>
        <taxon>Bacteria</taxon>
        <taxon>Pseudomonadati</taxon>
        <taxon>Pseudomonadota</taxon>
        <taxon>Gammaproteobacteria</taxon>
        <taxon>Alteromonadales</taxon>
        <taxon>Moritellaceae</taxon>
        <taxon>Moritella</taxon>
    </lineage>
</organism>
<evidence type="ECO:0008006" key="3">
    <source>
        <dbReference type="Google" id="ProtNLM"/>
    </source>
</evidence>
<dbReference type="InterPro" id="IPR006521">
    <property type="entry name" value="Tail_protein_I"/>
</dbReference>
<dbReference type="Proteomes" id="UP000250163">
    <property type="component" value="Chromosome MORIYA"/>
</dbReference>
<accession>A0A330LW57</accession>
<proteinExistence type="predicted"/>